<keyword evidence="1" id="KW-0812">Transmembrane</keyword>
<accession>A0A2P2PTJ5</accession>
<proteinExistence type="predicted"/>
<protein>
    <submittedName>
        <fullName evidence="2">Uncharacterized protein</fullName>
    </submittedName>
</protein>
<reference evidence="2" key="1">
    <citation type="submission" date="2018-02" db="EMBL/GenBank/DDBJ databases">
        <title>Rhizophora mucronata_Transcriptome.</title>
        <authorList>
            <person name="Meera S.P."/>
            <person name="Sreeshan A."/>
            <person name="Augustine A."/>
        </authorList>
    </citation>
    <scope>NUCLEOTIDE SEQUENCE</scope>
    <source>
        <tissue evidence="2">Leaf</tissue>
    </source>
</reference>
<evidence type="ECO:0000256" key="1">
    <source>
        <dbReference type="SAM" id="Phobius"/>
    </source>
</evidence>
<dbReference type="EMBL" id="GGEC01077584">
    <property type="protein sequence ID" value="MBX58068.1"/>
    <property type="molecule type" value="Transcribed_RNA"/>
</dbReference>
<keyword evidence="1" id="KW-1133">Transmembrane helix</keyword>
<dbReference type="AlphaFoldDB" id="A0A2P2PTJ5"/>
<feature type="transmembrane region" description="Helical" evidence="1">
    <location>
        <begin position="37"/>
        <end position="58"/>
    </location>
</feature>
<sequence>MKRLLFWLTFIDCGEEPWGQSLLVSHCSLVCAAMRLLFVVSYVLPYFLWCLLCLHTVLSHIAKLKVSQYPLLVLKGGKN</sequence>
<organism evidence="2">
    <name type="scientific">Rhizophora mucronata</name>
    <name type="common">Asiatic mangrove</name>
    <dbReference type="NCBI Taxonomy" id="61149"/>
    <lineage>
        <taxon>Eukaryota</taxon>
        <taxon>Viridiplantae</taxon>
        <taxon>Streptophyta</taxon>
        <taxon>Embryophyta</taxon>
        <taxon>Tracheophyta</taxon>
        <taxon>Spermatophyta</taxon>
        <taxon>Magnoliopsida</taxon>
        <taxon>eudicotyledons</taxon>
        <taxon>Gunneridae</taxon>
        <taxon>Pentapetalae</taxon>
        <taxon>rosids</taxon>
        <taxon>fabids</taxon>
        <taxon>Malpighiales</taxon>
        <taxon>Rhizophoraceae</taxon>
        <taxon>Rhizophora</taxon>
    </lineage>
</organism>
<keyword evidence="1" id="KW-0472">Membrane</keyword>
<name>A0A2P2PTJ5_RHIMU</name>
<evidence type="ECO:0000313" key="2">
    <source>
        <dbReference type="EMBL" id="MBX58068.1"/>
    </source>
</evidence>